<keyword evidence="3" id="KW-1185">Reference proteome</keyword>
<protein>
    <submittedName>
        <fullName evidence="2">Uncharacterized protein</fullName>
    </submittedName>
</protein>
<organism evidence="2 3">
    <name type="scientific">Dreissena polymorpha</name>
    <name type="common">Zebra mussel</name>
    <name type="synonym">Mytilus polymorpha</name>
    <dbReference type="NCBI Taxonomy" id="45954"/>
    <lineage>
        <taxon>Eukaryota</taxon>
        <taxon>Metazoa</taxon>
        <taxon>Spiralia</taxon>
        <taxon>Lophotrochozoa</taxon>
        <taxon>Mollusca</taxon>
        <taxon>Bivalvia</taxon>
        <taxon>Autobranchia</taxon>
        <taxon>Heteroconchia</taxon>
        <taxon>Euheterodonta</taxon>
        <taxon>Imparidentia</taxon>
        <taxon>Neoheterodontei</taxon>
        <taxon>Myida</taxon>
        <taxon>Dreissenoidea</taxon>
        <taxon>Dreissenidae</taxon>
        <taxon>Dreissena</taxon>
    </lineage>
</organism>
<feature type="coiled-coil region" evidence="1">
    <location>
        <begin position="93"/>
        <end position="127"/>
    </location>
</feature>
<reference evidence="2" key="2">
    <citation type="submission" date="2020-11" db="EMBL/GenBank/DDBJ databases">
        <authorList>
            <person name="McCartney M.A."/>
            <person name="Auch B."/>
            <person name="Kono T."/>
            <person name="Mallez S."/>
            <person name="Becker A."/>
            <person name="Gohl D.M."/>
            <person name="Silverstein K.A.T."/>
            <person name="Koren S."/>
            <person name="Bechman K.B."/>
            <person name="Herman A."/>
            <person name="Abrahante J.E."/>
            <person name="Garbe J."/>
        </authorList>
    </citation>
    <scope>NUCLEOTIDE SEQUENCE</scope>
    <source>
        <strain evidence="2">Duluth1</strain>
        <tissue evidence="2">Whole animal</tissue>
    </source>
</reference>
<name>A0A9D4I3A2_DREPO</name>
<proteinExistence type="predicted"/>
<gene>
    <name evidence="2" type="ORF">DPMN_180922</name>
</gene>
<keyword evidence="1" id="KW-0175">Coiled coil</keyword>
<dbReference type="Proteomes" id="UP000828390">
    <property type="component" value="Unassembled WGS sequence"/>
</dbReference>
<reference evidence="2" key="1">
    <citation type="journal article" date="2019" name="bioRxiv">
        <title>The Genome of the Zebra Mussel, Dreissena polymorpha: A Resource for Invasive Species Research.</title>
        <authorList>
            <person name="McCartney M.A."/>
            <person name="Auch B."/>
            <person name="Kono T."/>
            <person name="Mallez S."/>
            <person name="Zhang Y."/>
            <person name="Obille A."/>
            <person name="Becker A."/>
            <person name="Abrahante J.E."/>
            <person name="Garbe J."/>
            <person name="Badalamenti J.P."/>
            <person name="Herman A."/>
            <person name="Mangelson H."/>
            <person name="Liachko I."/>
            <person name="Sullivan S."/>
            <person name="Sone E.D."/>
            <person name="Koren S."/>
            <person name="Silverstein K.A.T."/>
            <person name="Beckman K.B."/>
            <person name="Gohl D.M."/>
        </authorList>
    </citation>
    <scope>NUCLEOTIDE SEQUENCE</scope>
    <source>
        <strain evidence="2">Duluth1</strain>
        <tissue evidence="2">Whole animal</tissue>
    </source>
</reference>
<evidence type="ECO:0000313" key="2">
    <source>
        <dbReference type="EMBL" id="KAH3746514.1"/>
    </source>
</evidence>
<evidence type="ECO:0000256" key="1">
    <source>
        <dbReference type="SAM" id="Coils"/>
    </source>
</evidence>
<sequence>MTLNFVLQVILCSIRRRSNSVLVVLMHSINSEFSTARGKSSRQHYTSEDTCSTTLPLIDDVIARLYILEIAFKEQTFAKETIAREVSDQTNIYESLEKKIASVLDRLTNISNLFSDLQMRLDQLEKKANFNGMLFHCVCSLNNAQQTLRFEL</sequence>
<evidence type="ECO:0000313" key="3">
    <source>
        <dbReference type="Proteomes" id="UP000828390"/>
    </source>
</evidence>
<accession>A0A9D4I3A2</accession>
<comment type="caution">
    <text evidence="2">The sequence shown here is derived from an EMBL/GenBank/DDBJ whole genome shotgun (WGS) entry which is preliminary data.</text>
</comment>
<dbReference type="AlphaFoldDB" id="A0A9D4I3A2"/>
<dbReference type="EMBL" id="JAIWYP010000010">
    <property type="protein sequence ID" value="KAH3746514.1"/>
    <property type="molecule type" value="Genomic_DNA"/>
</dbReference>